<dbReference type="AlphaFoldDB" id="A0A0F9UWY4"/>
<proteinExistence type="predicted"/>
<dbReference type="EMBL" id="LAZR01000517">
    <property type="protein sequence ID" value="KKN65711.1"/>
    <property type="molecule type" value="Genomic_DNA"/>
</dbReference>
<name>A0A0F9UWY4_9ZZZZ</name>
<reference evidence="1" key="1">
    <citation type="journal article" date="2015" name="Nature">
        <title>Complex archaea that bridge the gap between prokaryotes and eukaryotes.</title>
        <authorList>
            <person name="Spang A."/>
            <person name="Saw J.H."/>
            <person name="Jorgensen S.L."/>
            <person name="Zaremba-Niedzwiedzka K."/>
            <person name="Martijn J."/>
            <person name="Lind A.E."/>
            <person name="van Eijk R."/>
            <person name="Schleper C."/>
            <person name="Guy L."/>
            <person name="Ettema T.J."/>
        </authorList>
    </citation>
    <scope>NUCLEOTIDE SEQUENCE</scope>
</reference>
<gene>
    <name evidence="1" type="ORF">LCGC14_0478500</name>
</gene>
<organism evidence="1">
    <name type="scientific">marine sediment metagenome</name>
    <dbReference type="NCBI Taxonomy" id="412755"/>
    <lineage>
        <taxon>unclassified sequences</taxon>
        <taxon>metagenomes</taxon>
        <taxon>ecological metagenomes</taxon>
    </lineage>
</organism>
<accession>A0A0F9UWY4</accession>
<comment type="caution">
    <text evidence="1">The sequence shown here is derived from an EMBL/GenBank/DDBJ whole genome shotgun (WGS) entry which is preliminary data.</text>
</comment>
<protein>
    <submittedName>
        <fullName evidence="1">Uncharacterized protein</fullName>
    </submittedName>
</protein>
<sequence>MKTKFSYSKSATAFGTTHVFSGPGLCRYSNAIHLLQPFNDWAVKCYTYADDEAETIVSLLRQAFDAGKEEAKKELRQWLNVKGRDERR</sequence>
<evidence type="ECO:0000313" key="1">
    <source>
        <dbReference type="EMBL" id="KKN65711.1"/>
    </source>
</evidence>